<protein>
    <submittedName>
        <fullName evidence="1">Uncharacterized protein</fullName>
    </submittedName>
</protein>
<comment type="caution">
    <text evidence="1">The sequence shown here is derived from an EMBL/GenBank/DDBJ whole genome shotgun (WGS) entry which is preliminary data.</text>
</comment>
<sequence>MQHLRLSTFQMIELRHLKLVVDREPRRVDQALLLNEFAFTPEFAICVDQ</sequence>
<dbReference type="EMBL" id="MPSH01000022">
    <property type="protein sequence ID" value="PNH30223.1"/>
    <property type="molecule type" value="Genomic_DNA"/>
</dbReference>
<accession>A0AA44WIG7</accession>
<organism evidence="1 2">
    <name type="scientific">Verticillium dahliae</name>
    <name type="common">Verticillium wilt</name>
    <dbReference type="NCBI Taxonomy" id="27337"/>
    <lineage>
        <taxon>Eukaryota</taxon>
        <taxon>Fungi</taxon>
        <taxon>Dikarya</taxon>
        <taxon>Ascomycota</taxon>
        <taxon>Pezizomycotina</taxon>
        <taxon>Sordariomycetes</taxon>
        <taxon>Hypocreomycetidae</taxon>
        <taxon>Glomerellales</taxon>
        <taxon>Plectosphaerellaceae</taxon>
        <taxon>Verticillium</taxon>
    </lineage>
</organism>
<gene>
    <name evidence="1" type="ORF">BJF96_g6550</name>
</gene>
<proteinExistence type="predicted"/>
<evidence type="ECO:0000313" key="2">
    <source>
        <dbReference type="Proteomes" id="UP000236305"/>
    </source>
</evidence>
<evidence type="ECO:0000313" key="1">
    <source>
        <dbReference type="EMBL" id="PNH30223.1"/>
    </source>
</evidence>
<dbReference type="Proteomes" id="UP000236305">
    <property type="component" value="Unassembled WGS sequence"/>
</dbReference>
<reference evidence="1 2" key="1">
    <citation type="submission" date="2017-12" db="EMBL/GenBank/DDBJ databases">
        <title>Comparative genomics yields insights into virulence evolution of Verticillium dahliae.</title>
        <authorList>
            <person name="Fan R."/>
            <person name="Armitage A.D."/>
            <person name="Cascant-Lopez E."/>
            <person name="Sobczyk M."/>
            <person name="Cockerton H.M."/>
            <person name="Harrison R.J."/>
        </authorList>
    </citation>
    <scope>NUCLEOTIDE SEQUENCE [LARGE SCALE GENOMIC DNA]</scope>
    <source>
        <strain evidence="1 2">12008</strain>
    </source>
</reference>
<name>A0AA44WIG7_VERDA</name>
<dbReference type="AlphaFoldDB" id="A0AA44WIG7"/>